<dbReference type="Pfam" id="PF14361">
    <property type="entry name" value="RsbRD_N"/>
    <property type="match status" value="1"/>
</dbReference>
<dbReference type="CDD" id="cd00082">
    <property type="entry name" value="HisKA"/>
    <property type="match status" value="1"/>
</dbReference>
<dbReference type="AlphaFoldDB" id="A0A1Z4N386"/>
<dbReference type="InterPro" id="IPR003661">
    <property type="entry name" value="HisK_dim/P_dom"/>
</dbReference>
<dbReference type="Proteomes" id="UP000218785">
    <property type="component" value="Chromosome"/>
</dbReference>
<dbReference type="PANTHER" id="PTHR45530:SF3">
    <property type="entry name" value="TWO-COMPONENT SYSTEM NARL FAMILY SENSOR HISTIDINE KINASE BARA"/>
    <property type="match status" value="1"/>
</dbReference>
<dbReference type="Pfam" id="PF00512">
    <property type="entry name" value="HisKA"/>
    <property type="match status" value="1"/>
</dbReference>
<dbReference type="InterPro" id="IPR036097">
    <property type="entry name" value="HisK_dim/P_sf"/>
</dbReference>
<feature type="domain" description="Histidine kinase" evidence="4">
    <location>
        <begin position="128"/>
        <end position="255"/>
    </location>
</feature>
<dbReference type="GO" id="GO:0000155">
    <property type="term" value="F:phosphorelay sensor kinase activity"/>
    <property type="evidence" value="ECO:0007669"/>
    <property type="project" value="InterPro"/>
</dbReference>
<evidence type="ECO:0000259" key="4">
    <source>
        <dbReference type="PROSITE" id="PS50109"/>
    </source>
</evidence>
<name>A0A1Z4N386_9CYAN</name>
<dbReference type="InterPro" id="IPR025751">
    <property type="entry name" value="RsbRD_N_dom"/>
</dbReference>
<sequence>MPKVLTALATVLSESEKSDLQTVVNSSLEHGLLRAEQGFEPAEIAREYRLLRVVIFSFLEEDLLKASPVELLRAVRLIDMIIDEAIARCFNSYTHGRLQELEQLQSQLRLTNQELTRLVRASKDSLSQLAHELKTPLTSIIGYADLFLRQHRQKPELKDSYTNLESIERVMRSGRLILRLINDTLEISRYDAGRMILQPTVTDVRGLINSVVEIIEPLARNKELALVVDCDRAPERVMTDPLRLPQIMTNLLSNASLVLCICIFPLEAIARED</sequence>
<dbReference type="Gene3D" id="3.30.565.10">
    <property type="entry name" value="Histidine kinase-like ATPase, C-terminal domain"/>
    <property type="match status" value="1"/>
</dbReference>
<evidence type="ECO:0000313" key="6">
    <source>
        <dbReference type="Proteomes" id="UP000218785"/>
    </source>
</evidence>
<dbReference type="InterPro" id="IPR005467">
    <property type="entry name" value="His_kinase_dom"/>
</dbReference>
<evidence type="ECO:0000256" key="3">
    <source>
        <dbReference type="ARBA" id="ARBA00022777"/>
    </source>
</evidence>
<keyword evidence="6" id="KW-1185">Reference proteome</keyword>
<protein>
    <recommendedName>
        <fullName evidence="2">histidine kinase</fullName>
        <ecNumber evidence="2">2.7.13.3</ecNumber>
    </recommendedName>
</protein>
<dbReference type="SMART" id="SM00388">
    <property type="entry name" value="HisKA"/>
    <property type="match status" value="1"/>
</dbReference>
<evidence type="ECO:0000313" key="5">
    <source>
        <dbReference type="EMBL" id="BAZ00178.1"/>
    </source>
</evidence>
<dbReference type="SUPFAM" id="SSF55874">
    <property type="entry name" value="ATPase domain of HSP90 chaperone/DNA topoisomerase II/histidine kinase"/>
    <property type="match status" value="1"/>
</dbReference>
<evidence type="ECO:0000256" key="2">
    <source>
        <dbReference type="ARBA" id="ARBA00012438"/>
    </source>
</evidence>
<evidence type="ECO:0000256" key="1">
    <source>
        <dbReference type="ARBA" id="ARBA00000085"/>
    </source>
</evidence>
<dbReference type="KEGG" id="ttq:NIES37_41660"/>
<dbReference type="EC" id="2.7.13.3" evidence="2"/>
<gene>
    <name evidence="5" type="ORF">NIES37_41660</name>
</gene>
<dbReference type="SUPFAM" id="SSF47384">
    <property type="entry name" value="Homodimeric domain of signal transducing histidine kinase"/>
    <property type="match status" value="1"/>
</dbReference>
<keyword evidence="3 5" id="KW-0418">Kinase</keyword>
<organism evidence="5 6">
    <name type="scientific">Tolypothrix tenuis PCC 7101</name>
    <dbReference type="NCBI Taxonomy" id="231146"/>
    <lineage>
        <taxon>Bacteria</taxon>
        <taxon>Bacillati</taxon>
        <taxon>Cyanobacteriota</taxon>
        <taxon>Cyanophyceae</taxon>
        <taxon>Nostocales</taxon>
        <taxon>Tolypothrichaceae</taxon>
        <taxon>Tolypothrix</taxon>
    </lineage>
</organism>
<accession>A0A1Z4N386</accession>
<dbReference type="EMBL" id="AP018248">
    <property type="protein sequence ID" value="BAZ00178.1"/>
    <property type="molecule type" value="Genomic_DNA"/>
</dbReference>
<proteinExistence type="predicted"/>
<reference evidence="5 6" key="1">
    <citation type="submission" date="2017-06" db="EMBL/GenBank/DDBJ databases">
        <title>Genome sequencing of cyanobaciteial culture collection at National Institute for Environmental Studies (NIES).</title>
        <authorList>
            <person name="Hirose Y."/>
            <person name="Shimura Y."/>
            <person name="Fujisawa T."/>
            <person name="Nakamura Y."/>
            <person name="Kawachi M."/>
        </authorList>
    </citation>
    <scope>NUCLEOTIDE SEQUENCE [LARGE SCALE GENOMIC DNA]</scope>
    <source>
        <strain evidence="5 6">NIES-37</strain>
    </source>
</reference>
<keyword evidence="3 5" id="KW-0808">Transferase</keyword>
<dbReference type="PANTHER" id="PTHR45530">
    <property type="entry name" value="SENSORY TRANSDUCTION HISTIDINE KINASE"/>
    <property type="match status" value="1"/>
</dbReference>
<comment type="catalytic activity">
    <reaction evidence="1">
        <text>ATP + protein L-histidine = ADP + protein N-phospho-L-histidine.</text>
        <dbReference type="EC" id="2.7.13.3"/>
    </reaction>
</comment>
<dbReference type="RefSeq" id="WP_321206660.1">
    <property type="nucleotide sequence ID" value="NZ_CAWNJS010000001.1"/>
</dbReference>
<dbReference type="PROSITE" id="PS50109">
    <property type="entry name" value="HIS_KIN"/>
    <property type="match status" value="1"/>
</dbReference>
<dbReference type="Gene3D" id="1.10.287.130">
    <property type="match status" value="1"/>
</dbReference>
<dbReference type="InterPro" id="IPR036890">
    <property type="entry name" value="HATPase_C_sf"/>
</dbReference>